<dbReference type="EMBL" id="ASHM01012562">
    <property type="protein sequence ID" value="PNX94514.1"/>
    <property type="molecule type" value="Genomic_DNA"/>
</dbReference>
<dbReference type="InterPro" id="IPR048383">
    <property type="entry name" value="TPPII_Ig-like-1"/>
</dbReference>
<feature type="domain" description="Tripeptidyl-peptidase II first Ig-like" evidence="2">
    <location>
        <begin position="2"/>
        <end position="89"/>
    </location>
</feature>
<evidence type="ECO:0000259" key="2">
    <source>
        <dbReference type="Pfam" id="PF21223"/>
    </source>
</evidence>
<dbReference type="InterPro" id="IPR022229">
    <property type="entry name" value="TPPII_Ig-like-2"/>
</dbReference>
<sequence length="391" mass="43738">WTVTVNPKFHDDASNFEEKIPFEECLELYSTEKTVVKTPDYLLLTHNGRSFNVVVDPSNLCDGLHYYEVYGIDCKAPWRGPIFRIPITITKAKAVTNQRQQVVFSNMLFQPGDDCHLLINTAQAVSLSNVGLNPPLHTQHNEGVGGCNEGNPNAAIRRMGADRNECGISNTDASNLLASHIERRYIEVPHGASWVNVSIKTSGFDTPRKFYLDAVQLCPLERPLTWEKVVTFASSGIKSFSFKVISGQTLELVISQFWSSGIGSHETASVDFEVVFHGIKVNQEELILDGSDAPVRIDAETLLISEELAPLAILNKIRVPYRPIDSKIYALSADRDKLPSGKQILALILTYKVKLEDGAQVKPHIPLLNDRIYDTKFESQFYMISDSNKVW</sequence>
<dbReference type="InterPro" id="IPR048384">
    <property type="entry name" value="TPPII_GBD"/>
</dbReference>
<dbReference type="Proteomes" id="UP000236291">
    <property type="component" value="Unassembled WGS sequence"/>
</dbReference>
<comment type="caution">
    <text evidence="4">The sequence shown here is derived from an EMBL/GenBank/DDBJ whole genome shotgun (WGS) entry which is preliminary data.</text>
</comment>
<dbReference type="Pfam" id="PF21223">
    <property type="entry name" value="TPPII_Ig-like-1"/>
    <property type="match status" value="1"/>
</dbReference>
<feature type="domain" description="Tripeptidyl-peptidase II galactose-binding" evidence="3">
    <location>
        <begin position="180"/>
        <end position="260"/>
    </location>
</feature>
<feature type="non-terminal residue" evidence="4">
    <location>
        <position position="1"/>
    </location>
</feature>
<name>A0A2K3MUV7_TRIPR</name>
<dbReference type="STRING" id="57577.A0A2K3MUV7"/>
<evidence type="ECO:0000313" key="4">
    <source>
        <dbReference type="EMBL" id="PNX94514.1"/>
    </source>
</evidence>
<proteinExistence type="predicted"/>
<evidence type="ECO:0000313" key="5">
    <source>
        <dbReference type="Proteomes" id="UP000236291"/>
    </source>
</evidence>
<evidence type="ECO:0000259" key="3">
    <source>
        <dbReference type="Pfam" id="PF21316"/>
    </source>
</evidence>
<reference evidence="4 5" key="1">
    <citation type="journal article" date="2014" name="Am. J. Bot.">
        <title>Genome assembly and annotation for red clover (Trifolium pratense; Fabaceae).</title>
        <authorList>
            <person name="Istvanek J."/>
            <person name="Jaros M."/>
            <person name="Krenek A."/>
            <person name="Repkova J."/>
        </authorList>
    </citation>
    <scope>NUCLEOTIDE SEQUENCE [LARGE SCALE GENOMIC DNA]</scope>
    <source>
        <strain evidence="5">cv. Tatra</strain>
        <tissue evidence="4">Young leaves</tissue>
    </source>
</reference>
<accession>A0A2K3MUV7</accession>
<organism evidence="4 5">
    <name type="scientific">Trifolium pratense</name>
    <name type="common">Red clover</name>
    <dbReference type="NCBI Taxonomy" id="57577"/>
    <lineage>
        <taxon>Eukaryota</taxon>
        <taxon>Viridiplantae</taxon>
        <taxon>Streptophyta</taxon>
        <taxon>Embryophyta</taxon>
        <taxon>Tracheophyta</taxon>
        <taxon>Spermatophyta</taxon>
        <taxon>Magnoliopsida</taxon>
        <taxon>eudicotyledons</taxon>
        <taxon>Gunneridae</taxon>
        <taxon>Pentapetalae</taxon>
        <taxon>rosids</taxon>
        <taxon>fabids</taxon>
        <taxon>Fabales</taxon>
        <taxon>Fabaceae</taxon>
        <taxon>Papilionoideae</taxon>
        <taxon>50 kb inversion clade</taxon>
        <taxon>NPAAA clade</taxon>
        <taxon>Hologalegina</taxon>
        <taxon>IRL clade</taxon>
        <taxon>Trifolieae</taxon>
        <taxon>Trifolium</taxon>
    </lineage>
</organism>
<reference evidence="4 5" key="2">
    <citation type="journal article" date="2017" name="Front. Plant Sci.">
        <title>Gene Classification and Mining of Molecular Markers Useful in Red Clover (Trifolium pratense) Breeding.</title>
        <authorList>
            <person name="Istvanek J."/>
            <person name="Dluhosova J."/>
            <person name="Dluhos P."/>
            <person name="Patkova L."/>
            <person name="Nedelnik J."/>
            <person name="Repkova J."/>
        </authorList>
    </citation>
    <scope>NUCLEOTIDE SEQUENCE [LARGE SCALE GENOMIC DNA]</scope>
    <source>
        <strain evidence="5">cv. Tatra</strain>
        <tissue evidence="4">Young leaves</tissue>
    </source>
</reference>
<protein>
    <submittedName>
        <fullName evidence="4">Tripeptidyl-peptidase 2-like protein</fullName>
    </submittedName>
</protein>
<dbReference type="Pfam" id="PF21316">
    <property type="entry name" value="TPPII_GBD"/>
    <property type="match status" value="1"/>
</dbReference>
<dbReference type="Pfam" id="PF12580">
    <property type="entry name" value="TPPII"/>
    <property type="match status" value="1"/>
</dbReference>
<dbReference type="InterPro" id="IPR046940">
    <property type="entry name" value="TPPII_Ig-like_sf"/>
</dbReference>
<gene>
    <name evidence="4" type="ORF">L195_g017690</name>
</gene>
<feature type="domain" description="Tripeptidyl peptidase II second Ig-like" evidence="1">
    <location>
        <begin position="303"/>
        <end position="389"/>
    </location>
</feature>
<dbReference type="AlphaFoldDB" id="A0A2K3MUV7"/>
<dbReference type="ExpressionAtlas" id="A0A2K3MUV7">
    <property type="expression patterns" value="baseline"/>
</dbReference>
<evidence type="ECO:0000259" key="1">
    <source>
        <dbReference type="Pfam" id="PF12580"/>
    </source>
</evidence>
<dbReference type="Gene3D" id="2.60.40.3170">
    <property type="match status" value="1"/>
</dbReference>